<name>A0A392VNM2_9FABA</name>
<keyword evidence="2" id="KW-1185">Reference proteome</keyword>
<feature type="non-terminal residue" evidence="1">
    <location>
        <position position="40"/>
    </location>
</feature>
<reference evidence="1 2" key="1">
    <citation type="journal article" date="2018" name="Front. Plant Sci.">
        <title>Red Clover (Trifolium pratense) and Zigzag Clover (T. medium) - A Picture of Genomic Similarities and Differences.</title>
        <authorList>
            <person name="Dluhosova J."/>
            <person name="Istvanek J."/>
            <person name="Nedelnik J."/>
            <person name="Repkova J."/>
        </authorList>
    </citation>
    <scope>NUCLEOTIDE SEQUENCE [LARGE SCALE GENOMIC DNA]</scope>
    <source>
        <strain evidence="2">cv. 10/8</strain>
        <tissue evidence="1">Leaf</tissue>
    </source>
</reference>
<organism evidence="1 2">
    <name type="scientific">Trifolium medium</name>
    <dbReference type="NCBI Taxonomy" id="97028"/>
    <lineage>
        <taxon>Eukaryota</taxon>
        <taxon>Viridiplantae</taxon>
        <taxon>Streptophyta</taxon>
        <taxon>Embryophyta</taxon>
        <taxon>Tracheophyta</taxon>
        <taxon>Spermatophyta</taxon>
        <taxon>Magnoliopsida</taxon>
        <taxon>eudicotyledons</taxon>
        <taxon>Gunneridae</taxon>
        <taxon>Pentapetalae</taxon>
        <taxon>rosids</taxon>
        <taxon>fabids</taxon>
        <taxon>Fabales</taxon>
        <taxon>Fabaceae</taxon>
        <taxon>Papilionoideae</taxon>
        <taxon>50 kb inversion clade</taxon>
        <taxon>NPAAA clade</taxon>
        <taxon>Hologalegina</taxon>
        <taxon>IRL clade</taxon>
        <taxon>Trifolieae</taxon>
        <taxon>Trifolium</taxon>
    </lineage>
</organism>
<dbReference type="AlphaFoldDB" id="A0A392VNM2"/>
<dbReference type="Proteomes" id="UP000265520">
    <property type="component" value="Unassembled WGS sequence"/>
</dbReference>
<proteinExistence type="predicted"/>
<protein>
    <submittedName>
        <fullName evidence="1">Uncharacterized protein</fullName>
    </submittedName>
</protein>
<sequence length="40" mass="4466">MARHASLLESAPGRLGRWRVALLHPACRAPSKFIRRAAQN</sequence>
<dbReference type="EMBL" id="LXQA011231265">
    <property type="protein sequence ID" value="MCI89956.1"/>
    <property type="molecule type" value="Genomic_DNA"/>
</dbReference>
<accession>A0A392VNM2</accession>
<evidence type="ECO:0000313" key="2">
    <source>
        <dbReference type="Proteomes" id="UP000265520"/>
    </source>
</evidence>
<evidence type="ECO:0000313" key="1">
    <source>
        <dbReference type="EMBL" id="MCI89956.1"/>
    </source>
</evidence>
<comment type="caution">
    <text evidence="1">The sequence shown here is derived from an EMBL/GenBank/DDBJ whole genome shotgun (WGS) entry which is preliminary data.</text>
</comment>